<evidence type="ECO:0000256" key="3">
    <source>
        <dbReference type="ARBA" id="ARBA00022692"/>
    </source>
</evidence>
<name>A0A396RLT9_9SPHN</name>
<evidence type="ECO:0000256" key="1">
    <source>
        <dbReference type="ARBA" id="ARBA00004651"/>
    </source>
</evidence>
<evidence type="ECO:0000259" key="7">
    <source>
        <dbReference type="Pfam" id="PF01478"/>
    </source>
</evidence>
<evidence type="ECO:0000313" key="8">
    <source>
        <dbReference type="EMBL" id="RHW17344.1"/>
    </source>
</evidence>
<dbReference type="EMBL" id="QWLV01000004">
    <property type="protein sequence ID" value="RHW17344.1"/>
    <property type="molecule type" value="Genomic_DNA"/>
</dbReference>
<feature type="transmembrane region" description="Helical" evidence="6">
    <location>
        <begin position="133"/>
        <end position="152"/>
    </location>
</feature>
<comment type="caution">
    <text evidence="8">The sequence shown here is derived from an EMBL/GenBank/DDBJ whole genome shotgun (WGS) entry which is preliminary data.</text>
</comment>
<dbReference type="Pfam" id="PF01478">
    <property type="entry name" value="Peptidase_A24"/>
    <property type="match status" value="1"/>
</dbReference>
<dbReference type="InterPro" id="IPR000045">
    <property type="entry name" value="Prepilin_IV_endopep_pep"/>
</dbReference>
<feature type="domain" description="Prepilin type IV endopeptidase peptidase" evidence="7">
    <location>
        <begin position="13"/>
        <end position="117"/>
    </location>
</feature>
<keyword evidence="5 6" id="KW-0472">Membrane</keyword>
<evidence type="ECO:0000256" key="2">
    <source>
        <dbReference type="ARBA" id="ARBA00022475"/>
    </source>
</evidence>
<keyword evidence="4 6" id="KW-1133">Transmembrane helix</keyword>
<comment type="subcellular location">
    <subcellularLocation>
        <location evidence="1">Cell membrane</location>
        <topology evidence="1">Multi-pass membrane protein</topology>
    </subcellularLocation>
</comment>
<reference evidence="8 9" key="1">
    <citation type="submission" date="2018-08" db="EMBL/GenBank/DDBJ databases">
        <title>The multiple taxonomic identification of Sphingomonas gilva.</title>
        <authorList>
            <person name="Zhu D."/>
            <person name="Zheng S."/>
        </authorList>
    </citation>
    <scope>NUCLEOTIDE SEQUENCE [LARGE SCALE GENOMIC DNA]</scope>
    <source>
        <strain evidence="8 9">ZDH117</strain>
    </source>
</reference>
<feature type="transmembrane region" description="Helical" evidence="6">
    <location>
        <begin position="101"/>
        <end position="121"/>
    </location>
</feature>
<organism evidence="8 9">
    <name type="scientific">Sphingomonas gilva</name>
    <dbReference type="NCBI Taxonomy" id="2305907"/>
    <lineage>
        <taxon>Bacteria</taxon>
        <taxon>Pseudomonadati</taxon>
        <taxon>Pseudomonadota</taxon>
        <taxon>Alphaproteobacteria</taxon>
        <taxon>Sphingomonadales</taxon>
        <taxon>Sphingomonadaceae</taxon>
        <taxon>Sphingomonas</taxon>
    </lineage>
</organism>
<evidence type="ECO:0000256" key="4">
    <source>
        <dbReference type="ARBA" id="ARBA00022989"/>
    </source>
</evidence>
<evidence type="ECO:0000256" key="6">
    <source>
        <dbReference type="SAM" id="Phobius"/>
    </source>
</evidence>
<feature type="transmembrane region" description="Helical" evidence="6">
    <location>
        <begin position="62"/>
        <end position="81"/>
    </location>
</feature>
<dbReference type="PANTHER" id="PTHR36506:SF1">
    <property type="entry name" value="PREFLAGELLIN PEPTIDASE"/>
    <property type="match status" value="1"/>
</dbReference>
<dbReference type="GO" id="GO:0005886">
    <property type="term" value="C:plasma membrane"/>
    <property type="evidence" value="ECO:0007669"/>
    <property type="project" value="UniProtKB-SubCell"/>
</dbReference>
<dbReference type="RefSeq" id="WP_118864092.1">
    <property type="nucleotide sequence ID" value="NZ_QWLV01000004.1"/>
</dbReference>
<protein>
    <submittedName>
        <fullName evidence="8">Peptidase</fullName>
    </submittedName>
</protein>
<accession>A0A396RLT9</accession>
<dbReference type="AlphaFoldDB" id="A0A396RLT9"/>
<dbReference type="OrthoDB" id="5329005at2"/>
<keyword evidence="9" id="KW-1185">Reference proteome</keyword>
<dbReference type="Gene3D" id="1.20.120.1220">
    <property type="match status" value="1"/>
</dbReference>
<gene>
    <name evidence="8" type="ORF">D1610_10215</name>
</gene>
<proteinExistence type="predicted"/>
<sequence length="157" mass="16966">MGWDQVSIALLGVLAMLLVSAAVEDIRIREIADWKNIAIATLAPAFWWATGYQLWPDVAIQLGLGLAVFGLFTLAFMAGQMGGGDVKMLGALALWFPWQPLLSLLMVMALAGGALTILLVIERRIRRKSGQPEIPYGVAIAFAGLVSIHQPILNHFG</sequence>
<evidence type="ECO:0000313" key="9">
    <source>
        <dbReference type="Proteomes" id="UP000266693"/>
    </source>
</evidence>
<feature type="transmembrane region" description="Helical" evidence="6">
    <location>
        <begin position="37"/>
        <end position="55"/>
    </location>
</feature>
<dbReference type="PANTHER" id="PTHR36506">
    <property type="entry name" value="PREFLAGELLIN PEPTIDASE"/>
    <property type="match status" value="1"/>
</dbReference>
<dbReference type="InterPro" id="IPR052218">
    <property type="entry name" value="Preflagellin_Peptidase"/>
</dbReference>
<keyword evidence="3 6" id="KW-0812">Transmembrane</keyword>
<evidence type="ECO:0000256" key="5">
    <source>
        <dbReference type="ARBA" id="ARBA00023136"/>
    </source>
</evidence>
<keyword evidence="2" id="KW-1003">Cell membrane</keyword>
<dbReference type="Proteomes" id="UP000266693">
    <property type="component" value="Unassembled WGS sequence"/>
</dbReference>
<dbReference type="GO" id="GO:0004190">
    <property type="term" value="F:aspartic-type endopeptidase activity"/>
    <property type="evidence" value="ECO:0007669"/>
    <property type="project" value="InterPro"/>
</dbReference>